<name>A0A2Z2MYG9_9EURY</name>
<keyword evidence="3" id="KW-1185">Reference proteome</keyword>
<organism evidence="2 3">
    <name type="scientific">Thermococcus siculi</name>
    <dbReference type="NCBI Taxonomy" id="72803"/>
    <lineage>
        <taxon>Archaea</taxon>
        <taxon>Methanobacteriati</taxon>
        <taxon>Methanobacteriota</taxon>
        <taxon>Thermococci</taxon>
        <taxon>Thermococcales</taxon>
        <taxon>Thermococcaceae</taxon>
        <taxon>Thermococcus</taxon>
    </lineage>
</organism>
<evidence type="ECO:0000313" key="2">
    <source>
        <dbReference type="EMBL" id="ASJ09193.1"/>
    </source>
</evidence>
<dbReference type="AlphaFoldDB" id="A0A2Z2MYG9"/>
<reference evidence="2 3" key="1">
    <citation type="submission" date="2016-04" db="EMBL/GenBank/DDBJ databases">
        <title>Complete genome sequence of Thermococcus siculi type strain RG-20.</title>
        <authorList>
            <person name="Oger P.M."/>
        </authorList>
    </citation>
    <scope>NUCLEOTIDE SEQUENCE [LARGE SCALE GENOMIC DNA]</scope>
    <source>
        <strain evidence="2 3">RG-20</strain>
    </source>
</reference>
<protein>
    <submittedName>
        <fullName evidence="2">Uncharacterized protein</fullName>
    </submittedName>
</protein>
<dbReference type="EMBL" id="CP015103">
    <property type="protein sequence ID" value="ASJ09193.1"/>
    <property type="molecule type" value="Genomic_DNA"/>
</dbReference>
<proteinExistence type="predicted"/>
<feature type="compositionally biased region" description="Basic and acidic residues" evidence="1">
    <location>
        <begin position="1"/>
        <end position="11"/>
    </location>
</feature>
<evidence type="ECO:0000313" key="3">
    <source>
        <dbReference type="Proteomes" id="UP000250125"/>
    </source>
</evidence>
<feature type="region of interest" description="Disordered" evidence="1">
    <location>
        <begin position="1"/>
        <end position="51"/>
    </location>
</feature>
<gene>
    <name evidence="2" type="ORF">A3L11_08100</name>
</gene>
<dbReference type="Proteomes" id="UP000250125">
    <property type="component" value="Chromosome"/>
</dbReference>
<dbReference type="KEGG" id="tsl:A3L11_08100"/>
<evidence type="ECO:0000256" key="1">
    <source>
        <dbReference type="SAM" id="MobiDB-lite"/>
    </source>
</evidence>
<accession>A0A2Z2MYG9</accession>
<sequence length="88" mass="9830">MFIRSNRDGKGKITTNNAPTKLGKSHVQHWSPKKQNPASRAFPEPTSARPGIEGVLDLQEATFKEKLIRFKLSYPSVGQKKEKAALLQ</sequence>